<dbReference type="InterPro" id="IPR003594">
    <property type="entry name" value="HATPase_dom"/>
</dbReference>
<evidence type="ECO:0000256" key="9">
    <source>
        <dbReference type="SAM" id="Phobius"/>
    </source>
</evidence>
<dbReference type="PANTHER" id="PTHR24421">
    <property type="entry name" value="NITRATE/NITRITE SENSOR PROTEIN NARX-RELATED"/>
    <property type="match status" value="1"/>
</dbReference>
<dbReference type="EMBL" id="JAGEOJ010000002">
    <property type="protein sequence ID" value="MBO2446654.1"/>
    <property type="molecule type" value="Genomic_DNA"/>
</dbReference>
<name>A0A939PBN5_9ACTN</name>
<gene>
    <name evidence="12" type="ORF">J4573_06095</name>
</gene>
<feature type="domain" description="Signal transduction histidine kinase subgroup 3 dimerisation and phosphoacceptor" evidence="11">
    <location>
        <begin position="166"/>
        <end position="231"/>
    </location>
</feature>
<dbReference type="RefSeq" id="WP_208254241.1">
    <property type="nucleotide sequence ID" value="NZ_JAGEOJ010000002.1"/>
</dbReference>
<dbReference type="Gene3D" id="1.20.5.1930">
    <property type="match status" value="1"/>
</dbReference>
<evidence type="ECO:0000256" key="5">
    <source>
        <dbReference type="ARBA" id="ARBA00022741"/>
    </source>
</evidence>
<reference evidence="12" key="1">
    <citation type="submission" date="2021-03" db="EMBL/GenBank/DDBJ databases">
        <authorList>
            <person name="Kanchanasin P."/>
            <person name="Saeng-In P."/>
            <person name="Phongsopitanun W."/>
            <person name="Yuki M."/>
            <person name="Kudo T."/>
            <person name="Ohkuma M."/>
            <person name="Tanasupawat S."/>
        </authorList>
    </citation>
    <scope>NUCLEOTIDE SEQUENCE</scope>
    <source>
        <strain evidence="12">GKU 128</strain>
    </source>
</reference>
<dbReference type="GO" id="GO:0005524">
    <property type="term" value="F:ATP binding"/>
    <property type="evidence" value="ECO:0007669"/>
    <property type="project" value="UniProtKB-KW"/>
</dbReference>
<dbReference type="AlphaFoldDB" id="A0A939PBN5"/>
<dbReference type="CDD" id="cd16917">
    <property type="entry name" value="HATPase_UhpB-NarQ-NarX-like"/>
    <property type="match status" value="1"/>
</dbReference>
<evidence type="ECO:0000313" key="12">
    <source>
        <dbReference type="EMBL" id="MBO2446654.1"/>
    </source>
</evidence>
<evidence type="ECO:0000259" key="11">
    <source>
        <dbReference type="Pfam" id="PF07730"/>
    </source>
</evidence>
<protein>
    <recommendedName>
        <fullName evidence="2">histidine kinase</fullName>
        <ecNumber evidence="2">2.7.13.3</ecNumber>
    </recommendedName>
</protein>
<dbReference type="InterPro" id="IPR011712">
    <property type="entry name" value="Sig_transdc_His_kin_sub3_dim/P"/>
</dbReference>
<evidence type="ECO:0000256" key="6">
    <source>
        <dbReference type="ARBA" id="ARBA00022777"/>
    </source>
</evidence>
<feature type="transmembrane region" description="Helical" evidence="9">
    <location>
        <begin position="66"/>
        <end position="89"/>
    </location>
</feature>
<feature type="transmembrane region" description="Helical" evidence="9">
    <location>
        <begin position="12"/>
        <end position="31"/>
    </location>
</feature>
<evidence type="ECO:0000256" key="3">
    <source>
        <dbReference type="ARBA" id="ARBA00022553"/>
    </source>
</evidence>
<dbReference type="GO" id="GO:0000155">
    <property type="term" value="F:phosphorelay sensor kinase activity"/>
    <property type="evidence" value="ECO:0007669"/>
    <property type="project" value="InterPro"/>
</dbReference>
<keyword evidence="7" id="KW-0067">ATP-binding</keyword>
<feature type="transmembrane region" description="Helical" evidence="9">
    <location>
        <begin position="101"/>
        <end position="120"/>
    </location>
</feature>
<feature type="transmembrane region" description="Helical" evidence="9">
    <location>
        <begin position="127"/>
        <end position="144"/>
    </location>
</feature>
<evidence type="ECO:0000256" key="7">
    <source>
        <dbReference type="ARBA" id="ARBA00022840"/>
    </source>
</evidence>
<dbReference type="EC" id="2.7.13.3" evidence="2"/>
<evidence type="ECO:0000256" key="4">
    <source>
        <dbReference type="ARBA" id="ARBA00022679"/>
    </source>
</evidence>
<evidence type="ECO:0000313" key="13">
    <source>
        <dbReference type="Proteomes" id="UP000669179"/>
    </source>
</evidence>
<sequence>MTRSAWRRSSVFDLVLALVVALYGVGDSLTFTGQPDNLLGADRTVMAVGAGLGSFALLFRRRWPIAVAIVSVAVHFLVCAPFLLVAALFSAGQYGRSWSRVAGVCGLSVVMQLAVVLCFYGPSLDRALVMVMLCVGAVVAGLMFRDYQRSRMELLEAGKARARLDERARIAREMHDVVAHRVSLIVVDAGALEVSPDRDPAWVSKMAGQIRGTGRTALEELREILCVLTPSREAAVADAPRDPGPGLGAIPALVDSYGRRGIRIGLTTSGLQRPVSGRAEAAAYRIVQEALTNVIKHAPGAEVQVIVEFFDDRLEVKVVNGAACGVAHPDPFPGSGRGLVGLSERVTLAGGSFTAGPLPDDGFRVAATLPLAD</sequence>
<keyword evidence="13" id="KW-1185">Reference proteome</keyword>
<dbReference type="GO" id="GO:0046983">
    <property type="term" value="F:protein dimerization activity"/>
    <property type="evidence" value="ECO:0007669"/>
    <property type="project" value="InterPro"/>
</dbReference>
<evidence type="ECO:0000256" key="1">
    <source>
        <dbReference type="ARBA" id="ARBA00000085"/>
    </source>
</evidence>
<evidence type="ECO:0000256" key="8">
    <source>
        <dbReference type="ARBA" id="ARBA00023012"/>
    </source>
</evidence>
<dbReference type="GO" id="GO:0016020">
    <property type="term" value="C:membrane"/>
    <property type="evidence" value="ECO:0007669"/>
    <property type="project" value="InterPro"/>
</dbReference>
<dbReference type="InterPro" id="IPR036890">
    <property type="entry name" value="HATPase_C_sf"/>
</dbReference>
<keyword evidence="6 12" id="KW-0418">Kinase</keyword>
<dbReference type="Pfam" id="PF07730">
    <property type="entry name" value="HisKA_3"/>
    <property type="match status" value="1"/>
</dbReference>
<keyword evidence="9" id="KW-0472">Membrane</keyword>
<dbReference type="SUPFAM" id="SSF55874">
    <property type="entry name" value="ATPase domain of HSP90 chaperone/DNA topoisomerase II/histidine kinase"/>
    <property type="match status" value="1"/>
</dbReference>
<comment type="caution">
    <text evidence="12">The sequence shown here is derived from an EMBL/GenBank/DDBJ whole genome shotgun (WGS) entry which is preliminary data.</text>
</comment>
<dbReference type="InterPro" id="IPR050482">
    <property type="entry name" value="Sensor_HK_TwoCompSys"/>
</dbReference>
<feature type="transmembrane region" description="Helical" evidence="9">
    <location>
        <begin position="43"/>
        <end position="59"/>
    </location>
</feature>
<keyword evidence="9" id="KW-1133">Transmembrane helix</keyword>
<dbReference type="Gene3D" id="3.30.565.10">
    <property type="entry name" value="Histidine kinase-like ATPase, C-terminal domain"/>
    <property type="match status" value="1"/>
</dbReference>
<organism evidence="12 13">
    <name type="scientific">Actinomadura barringtoniae</name>
    <dbReference type="NCBI Taxonomy" id="1427535"/>
    <lineage>
        <taxon>Bacteria</taxon>
        <taxon>Bacillati</taxon>
        <taxon>Actinomycetota</taxon>
        <taxon>Actinomycetes</taxon>
        <taxon>Streptosporangiales</taxon>
        <taxon>Thermomonosporaceae</taxon>
        <taxon>Actinomadura</taxon>
    </lineage>
</organism>
<dbReference type="PANTHER" id="PTHR24421:SF10">
    <property type="entry name" value="NITRATE_NITRITE SENSOR PROTEIN NARQ"/>
    <property type="match status" value="1"/>
</dbReference>
<keyword evidence="3" id="KW-0597">Phosphoprotein</keyword>
<keyword evidence="8" id="KW-0902">Two-component regulatory system</keyword>
<proteinExistence type="predicted"/>
<feature type="domain" description="Histidine kinase/HSP90-like ATPase" evidence="10">
    <location>
        <begin position="281"/>
        <end position="372"/>
    </location>
</feature>
<keyword evidence="4" id="KW-0808">Transferase</keyword>
<keyword evidence="5" id="KW-0547">Nucleotide-binding</keyword>
<evidence type="ECO:0000259" key="10">
    <source>
        <dbReference type="Pfam" id="PF02518"/>
    </source>
</evidence>
<keyword evidence="9" id="KW-0812">Transmembrane</keyword>
<dbReference type="Pfam" id="PF02518">
    <property type="entry name" value="HATPase_c"/>
    <property type="match status" value="1"/>
</dbReference>
<evidence type="ECO:0000256" key="2">
    <source>
        <dbReference type="ARBA" id="ARBA00012438"/>
    </source>
</evidence>
<accession>A0A939PBN5</accession>
<comment type="catalytic activity">
    <reaction evidence="1">
        <text>ATP + protein L-histidine = ADP + protein N-phospho-L-histidine.</text>
        <dbReference type="EC" id="2.7.13.3"/>
    </reaction>
</comment>
<dbReference type="Proteomes" id="UP000669179">
    <property type="component" value="Unassembled WGS sequence"/>
</dbReference>